<name>A0A8T3BDM0_DENNO</name>
<sequence length="83" mass="9244">MRELASPTLFLGWGGRLFMNRIFVRVYPSPFSPSRSLSLFMPINISGFRSEIFALSSLGYGSSTVSVITGFNIIYQGEDRGEL</sequence>
<proteinExistence type="predicted"/>
<gene>
    <name evidence="1" type="ORF">KFK09_013654</name>
</gene>
<dbReference type="AlphaFoldDB" id="A0A8T3BDM0"/>
<dbReference type="EMBL" id="JAGYWB010000010">
    <property type="protein sequence ID" value="KAI0507529.1"/>
    <property type="molecule type" value="Genomic_DNA"/>
</dbReference>
<dbReference type="Proteomes" id="UP000829196">
    <property type="component" value="Unassembled WGS sequence"/>
</dbReference>
<keyword evidence="2" id="KW-1185">Reference proteome</keyword>
<accession>A0A8T3BDM0</accession>
<protein>
    <submittedName>
        <fullName evidence="1">Uncharacterized protein</fullName>
    </submittedName>
</protein>
<evidence type="ECO:0000313" key="2">
    <source>
        <dbReference type="Proteomes" id="UP000829196"/>
    </source>
</evidence>
<evidence type="ECO:0000313" key="1">
    <source>
        <dbReference type="EMBL" id="KAI0507529.1"/>
    </source>
</evidence>
<reference evidence="1" key="1">
    <citation type="journal article" date="2022" name="Front. Genet.">
        <title>Chromosome-Scale Assembly of the Dendrobium nobile Genome Provides Insights Into the Molecular Mechanism of the Biosynthesis of the Medicinal Active Ingredient of Dendrobium.</title>
        <authorList>
            <person name="Xu Q."/>
            <person name="Niu S.-C."/>
            <person name="Li K.-L."/>
            <person name="Zheng P.-J."/>
            <person name="Zhang X.-J."/>
            <person name="Jia Y."/>
            <person name="Liu Y."/>
            <person name="Niu Y.-X."/>
            <person name="Yu L.-H."/>
            <person name="Chen D.-F."/>
            <person name="Zhang G.-Q."/>
        </authorList>
    </citation>
    <scope>NUCLEOTIDE SEQUENCE</scope>
    <source>
        <tissue evidence="1">Leaf</tissue>
    </source>
</reference>
<organism evidence="1 2">
    <name type="scientific">Dendrobium nobile</name>
    <name type="common">Orchid</name>
    <dbReference type="NCBI Taxonomy" id="94219"/>
    <lineage>
        <taxon>Eukaryota</taxon>
        <taxon>Viridiplantae</taxon>
        <taxon>Streptophyta</taxon>
        <taxon>Embryophyta</taxon>
        <taxon>Tracheophyta</taxon>
        <taxon>Spermatophyta</taxon>
        <taxon>Magnoliopsida</taxon>
        <taxon>Liliopsida</taxon>
        <taxon>Asparagales</taxon>
        <taxon>Orchidaceae</taxon>
        <taxon>Epidendroideae</taxon>
        <taxon>Malaxideae</taxon>
        <taxon>Dendrobiinae</taxon>
        <taxon>Dendrobium</taxon>
    </lineage>
</organism>
<comment type="caution">
    <text evidence="1">The sequence shown here is derived from an EMBL/GenBank/DDBJ whole genome shotgun (WGS) entry which is preliminary data.</text>
</comment>